<accession>A0ACC1JEW9</accession>
<dbReference type="EMBL" id="JANBPW010000504">
    <property type="protein sequence ID" value="KAJ1949251.1"/>
    <property type="molecule type" value="Genomic_DNA"/>
</dbReference>
<evidence type="ECO:0000313" key="1">
    <source>
        <dbReference type="EMBL" id="KAJ1949251.1"/>
    </source>
</evidence>
<protein>
    <submittedName>
        <fullName evidence="1">Trimeric GatFAB AmidoTransferase(AdT) complex subunit</fullName>
    </submittedName>
</protein>
<sequence>MSTAALNAFVFRTSTSTSTDSPGPLNGWDVGVKLNIATSAGPTTCASGTLSNYRSPYAATAVSLLESAGATVAGKTNMDEFGMGSKTIFSIHGPTLNPATAEGDSEPRTAGGSSGGSAAAVAAGQCRVALGSDTGGSVRLPAAWCGVVGFKPTYGRISRHGLVSYGSSLDTVGVLARTVDDIRSAFKVMSAPDVHDMTCMSQQLRDRIDRLVAQSRPPAKDPSRPLSGVRIGLPAEYWVDELSTVTLDAWRSGAARLASLGADIVSVSLPHTKSALPVYYTIALAEASSNLARYDGIRYGQRSDEQPPINTTNASQKYANTRSEGFGDEVQRRILLGTYVMTSAACQHFYTPAQKLRRLIQHDFDAVFALPNAMHPGSSPVKDGVDAILFPTAIGPAPRLHGNNEGSRVEAYVNDVMTVPASLAGLPAVSVPVGTSPDGLPVGLQLAAQYGDDAFLLETASRLAS</sequence>
<organism evidence="1 2">
    <name type="scientific">Linderina macrospora</name>
    <dbReference type="NCBI Taxonomy" id="4868"/>
    <lineage>
        <taxon>Eukaryota</taxon>
        <taxon>Fungi</taxon>
        <taxon>Fungi incertae sedis</taxon>
        <taxon>Zoopagomycota</taxon>
        <taxon>Kickxellomycotina</taxon>
        <taxon>Kickxellomycetes</taxon>
        <taxon>Kickxellales</taxon>
        <taxon>Kickxellaceae</taxon>
        <taxon>Linderina</taxon>
    </lineage>
</organism>
<gene>
    <name evidence="1" type="primary">HER2</name>
    <name evidence="1" type="ORF">FBU59_001225</name>
</gene>
<dbReference type="Proteomes" id="UP001150603">
    <property type="component" value="Unassembled WGS sequence"/>
</dbReference>
<name>A0ACC1JEW9_9FUNG</name>
<keyword evidence="2" id="KW-1185">Reference proteome</keyword>
<reference evidence="1" key="1">
    <citation type="submission" date="2022-07" db="EMBL/GenBank/DDBJ databases">
        <title>Phylogenomic reconstructions and comparative analyses of Kickxellomycotina fungi.</title>
        <authorList>
            <person name="Reynolds N.K."/>
            <person name="Stajich J.E."/>
            <person name="Barry K."/>
            <person name="Grigoriev I.V."/>
            <person name="Crous P."/>
            <person name="Smith M.E."/>
        </authorList>
    </citation>
    <scope>NUCLEOTIDE SEQUENCE</scope>
    <source>
        <strain evidence="1">NRRL 5244</strain>
    </source>
</reference>
<comment type="caution">
    <text evidence="1">The sequence shown here is derived from an EMBL/GenBank/DDBJ whole genome shotgun (WGS) entry which is preliminary data.</text>
</comment>
<proteinExistence type="predicted"/>
<evidence type="ECO:0000313" key="2">
    <source>
        <dbReference type="Proteomes" id="UP001150603"/>
    </source>
</evidence>